<evidence type="ECO:0000256" key="10">
    <source>
        <dbReference type="ARBA" id="ARBA00029774"/>
    </source>
</evidence>
<dbReference type="GO" id="GO:0003725">
    <property type="term" value="F:double-stranded RNA binding"/>
    <property type="evidence" value="ECO:0007669"/>
    <property type="project" value="InterPro"/>
</dbReference>
<gene>
    <name evidence="13" type="ordered locus">mru_0504</name>
</gene>
<dbReference type="InterPro" id="IPR006070">
    <property type="entry name" value="Sua5-like_dom"/>
</dbReference>
<comment type="catalytic activity">
    <reaction evidence="11">
        <text>L-threonine + hydrogencarbonate + ATP = L-threonylcarbamoyladenylate + diphosphate + H2O</text>
        <dbReference type="Rhea" id="RHEA:36407"/>
        <dbReference type="ChEBI" id="CHEBI:15377"/>
        <dbReference type="ChEBI" id="CHEBI:17544"/>
        <dbReference type="ChEBI" id="CHEBI:30616"/>
        <dbReference type="ChEBI" id="CHEBI:33019"/>
        <dbReference type="ChEBI" id="CHEBI:57926"/>
        <dbReference type="ChEBI" id="CHEBI:73682"/>
        <dbReference type="EC" id="2.7.7.87"/>
    </reaction>
</comment>
<comment type="subcellular location">
    <subcellularLocation>
        <location evidence="1">Cytoplasm</location>
    </subcellularLocation>
</comment>
<dbReference type="PANTHER" id="PTHR17490">
    <property type="entry name" value="SUA5"/>
    <property type="match status" value="1"/>
</dbReference>
<dbReference type="SUPFAM" id="SSF55821">
    <property type="entry name" value="YrdC/RibB"/>
    <property type="match status" value="1"/>
</dbReference>
<dbReference type="PATRIC" id="fig|634498.28.peg.505"/>
<dbReference type="Gene3D" id="3.90.870.10">
    <property type="entry name" value="DHBP synthase"/>
    <property type="match status" value="1"/>
</dbReference>
<dbReference type="PROSITE" id="PS51163">
    <property type="entry name" value="YRDC"/>
    <property type="match status" value="1"/>
</dbReference>
<dbReference type="GO" id="GO:0006450">
    <property type="term" value="P:regulation of translational fidelity"/>
    <property type="evidence" value="ECO:0007669"/>
    <property type="project" value="TreeGrafter"/>
</dbReference>
<dbReference type="HOGENOM" id="CLU_031397_3_0_2"/>
<dbReference type="GO" id="GO:0005524">
    <property type="term" value="F:ATP binding"/>
    <property type="evidence" value="ECO:0007669"/>
    <property type="project" value="UniProtKB-KW"/>
</dbReference>
<evidence type="ECO:0000259" key="12">
    <source>
        <dbReference type="PROSITE" id="PS51163"/>
    </source>
</evidence>
<keyword evidence="6" id="KW-0819">tRNA processing</keyword>
<evidence type="ECO:0000256" key="5">
    <source>
        <dbReference type="ARBA" id="ARBA00022679"/>
    </source>
</evidence>
<evidence type="ECO:0000256" key="4">
    <source>
        <dbReference type="ARBA" id="ARBA00022490"/>
    </source>
</evidence>
<evidence type="ECO:0000313" key="13">
    <source>
        <dbReference type="EMBL" id="ADC46355.1"/>
    </source>
</evidence>
<dbReference type="RefSeq" id="WP_012955306.1">
    <property type="nucleotide sequence ID" value="NC_013790.1"/>
</dbReference>
<dbReference type="AlphaFoldDB" id="D3E172"/>
<evidence type="ECO:0000256" key="2">
    <source>
        <dbReference type="ARBA" id="ARBA00007663"/>
    </source>
</evidence>
<reference evidence="13 14" key="1">
    <citation type="journal article" date="2010" name="PLoS ONE">
        <title>The genome sequence of the rumen methanogen Methanobrevibacter ruminantium reveals new possibilities for controlling ruminant methane emissions.</title>
        <authorList>
            <person name="Leahy S.C."/>
            <person name="Kelly W.J."/>
            <person name="Altermann E."/>
            <person name="Ronimus R.S."/>
            <person name="Yeoman C.J."/>
            <person name="Pacheco D.M."/>
            <person name="Li D."/>
            <person name="Kong Z."/>
            <person name="McTavish S."/>
            <person name="Sang C."/>
            <person name="Lambie S.C."/>
            <person name="Janssen P.H."/>
            <person name="Dey D."/>
            <person name="Attwood G.T."/>
        </authorList>
    </citation>
    <scope>NUCLEOTIDE SEQUENCE [LARGE SCALE GENOMIC DNA]</scope>
    <source>
        <strain evidence="14">ATCC 35063 / DSM 1093 / JCM 13430 / OCM 146 / M1</strain>
    </source>
</reference>
<evidence type="ECO:0000313" key="14">
    <source>
        <dbReference type="Proteomes" id="UP000008680"/>
    </source>
</evidence>
<evidence type="ECO:0000256" key="6">
    <source>
        <dbReference type="ARBA" id="ARBA00022694"/>
    </source>
</evidence>
<dbReference type="GO" id="GO:0061710">
    <property type="term" value="F:L-threonylcarbamoyladenylate synthase"/>
    <property type="evidence" value="ECO:0007669"/>
    <property type="project" value="UniProtKB-EC"/>
</dbReference>
<dbReference type="Proteomes" id="UP000008680">
    <property type="component" value="Chromosome"/>
</dbReference>
<evidence type="ECO:0000256" key="11">
    <source>
        <dbReference type="ARBA" id="ARBA00048366"/>
    </source>
</evidence>
<sequence length="221" mass="24373">MKIFKMNPENPDMDLIDEAIDIMAQGGVILYPTDTVYGLGANIFNNQAVQRIYKIKHRERSKPLSVLVSDIESLELIAHLDDHSREVVNKWLPGPFTFILNKQKTVSPYVSSSTKVGVRIPDNKIARELASIFPITTTSANIANEETLSNPHDILKQIGDCIDLAIDVGDLTGGKPSTVIDLTSAKPSLVRKGLISNDLESIKEDIGDMDSNKNDIDDMNL</sequence>
<protein>
    <recommendedName>
        <fullName evidence="10">L-threonylcarbamoyladenylate synthase</fullName>
        <ecNumber evidence="3">2.7.7.87</ecNumber>
    </recommendedName>
    <alternativeName>
        <fullName evidence="10">L-threonylcarbamoyladenylate synthase</fullName>
    </alternativeName>
</protein>
<evidence type="ECO:0000256" key="1">
    <source>
        <dbReference type="ARBA" id="ARBA00004496"/>
    </source>
</evidence>
<dbReference type="InterPro" id="IPR050156">
    <property type="entry name" value="TC-AMP_synthase_SUA5"/>
</dbReference>
<evidence type="ECO:0000256" key="7">
    <source>
        <dbReference type="ARBA" id="ARBA00022695"/>
    </source>
</evidence>
<dbReference type="PANTHER" id="PTHR17490:SF16">
    <property type="entry name" value="THREONYLCARBAMOYL-AMP SYNTHASE"/>
    <property type="match status" value="1"/>
</dbReference>
<evidence type="ECO:0000256" key="9">
    <source>
        <dbReference type="ARBA" id="ARBA00022840"/>
    </source>
</evidence>
<name>D3E172_METRM</name>
<dbReference type="Pfam" id="PF01300">
    <property type="entry name" value="Sua5_yciO_yrdC"/>
    <property type="match status" value="1"/>
</dbReference>
<accession>D3E172</accession>
<dbReference type="GO" id="GO:0008033">
    <property type="term" value="P:tRNA processing"/>
    <property type="evidence" value="ECO:0007669"/>
    <property type="project" value="UniProtKB-KW"/>
</dbReference>
<keyword evidence="4" id="KW-0963">Cytoplasm</keyword>
<evidence type="ECO:0000256" key="3">
    <source>
        <dbReference type="ARBA" id="ARBA00012584"/>
    </source>
</evidence>
<keyword evidence="8" id="KW-0547">Nucleotide-binding</keyword>
<dbReference type="KEGG" id="mru:mru_0504"/>
<proteinExistence type="inferred from homology"/>
<dbReference type="STRING" id="634498.mru_0504"/>
<keyword evidence="14" id="KW-1185">Reference proteome</keyword>
<keyword evidence="9" id="KW-0067">ATP-binding</keyword>
<dbReference type="InterPro" id="IPR017945">
    <property type="entry name" value="DHBP_synth_RibB-like_a/b_dom"/>
</dbReference>
<organism evidence="13 14">
    <name type="scientific">Methanobrevibacter ruminantium (strain ATCC 35063 / DSM 1093 / JCM 13430 / OCM 146 / M1)</name>
    <name type="common">Methanobacterium ruminantium</name>
    <dbReference type="NCBI Taxonomy" id="634498"/>
    <lineage>
        <taxon>Archaea</taxon>
        <taxon>Methanobacteriati</taxon>
        <taxon>Methanobacteriota</taxon>
        <taxon>Methanomada group</taxon>
        <taxon>Methanobacteria</taxon>
        <taxon>Methanobacteriales</taxon>
        <taxon>Methanobacteriaceae</taxon>
        <taxon>Methanobrevibacter</taxon>
    </lineage>
</organism>
<keyword evidence="7" id="KW-0548">Nucleotidyltransferase</keyword>
<dbReference type="GO" id="GO:0005737">
    <property type="term" value="C:cytoplasm"/>
    <property type="evidence" value="ECO:0007669"/>
    <property type="project" value="UniProtKB-SubCell"/>
</dbReference>
<dbReference type="NCBIfam" id="TIGR00057">
    <property type="entry name" value="L-threonylcarbamoyladenylate synthase"/>
    <property type="match status" value="1"/>
</dbReference>
<dbReference type="EMBL" id="CP001719">
    <property type="protein sequence ID" value="ADC46355.1"/>
    <property type="molecule type" value="Genomic_DNA"/>
</dbReference>
<dbReference type="EC" id="2.7.7.87" evidence="3"/>
<keyword evidence="5" id="KW-0808">Transferase</keyword>
<dbReference type="GO" id="GO:0000049">
    <property type="term" value="F:tRNA binding"/>
    <property type="evidence" value="ECO:0007669"/>
    <property type="project" value="TreeGrafter"/>
</dbReference>
<evidence type="ECO:0000256" key="8">
    <source>
        <dbReference type="ARBA" id="ARBA00022741"/>
    </source>
</evidence>
<dbReference type="GeneID" id="8770145"/>
<dbReference type="OrthoDB" id="39992at2157"/>
<feature type="domain" description="YrdC-like" evidence="12">
    <location>
        <begin position="13"/>
        <end position="195"/>
    </location>
</feature>
<comment type="similarity">
    <text evidence="2">Belongs to the SUA5 family.</text>
</comment>
<dbReference type="eggNOG" id="arCOG01952">
    <property type="taxonomic scope" value="Archaea"/>
</dbReference>